<dbReference type="EMBL" id="BDFE01000001">
    <property type="protein sequence ID" value="GAU07327.1"/>
    <property type="molecule type" value="Genomic_DNA"/>
</dbReference>
<dbReference type="PANTHER" id="PTHR43685:SF2">
    <property type="entry name" value="GLYCOSYLTRANSFERASE 2-LIKE DOMAIN-CONTAINING PROTEIN"/>
    <property type="match status" value="1"/>
</dbReference>
<dbReference type="PANTHER" id="PTHR43685">
    <property type="entry name" value="GLYCOSYLTRANSFERASE"/>
    <property type="match status" value="1"/>
</dbReference>
<evidence type="ECO:0000313" key="3">
    <source>
        <dbReference type="EMBL" id="GAU07327.1"/>
    </source>
</evidence>
<dbReference type="OrthoDB" id="6383742at2"/>
<dbReference type="Gene3D" id="1.25.40.10">
    <property type="entry name" value="Tetratricopeptide repeat domain"/>
    <property type="match status" value="1"/>
</dbReference>
<name>A0A194AAW4_9BACT</name>
<evidence type="ECO:0000313" key="4">
    <source>
        <dbReference type="Proteomes" id="UP000095200"/>
    </source>
</evidence>
<keyword evidence="4" id="KW-1185">Reference proteome</keyword>
<proteinExistence type="predicted"/>
<gene>
    <name evidence="3" type="ORF">DPF_0005</name>
</gene>
<reference evidence="4" key="1">
    <citation type="submission" date="2016-06" db="EMBL/GenBank/DDBJ databases">
        <title>Draft genome sequence of Desulfoplanes formicivorans strain Pf12B.</title>
        <authorList>
            <person name="Watanabe M."/>
            <person name="Kojima H."/>
            <person name="Fukui M."/>
        </authorList>
    </citation>
    <scope>NUCLEOTIDE SEQUENCE [LARGE SCALE GENOMIC DNA]</scope>
    <source>
        <strain evidence="4">Pf12B</strain>
    </source>
</reference>
<dbReference type="STRING" id="1592317.DPF_0005"/>
<dbReference type="Proteomes" id="UP000095200">
    <property type="component" value="Unassembled WGS sequence"/>
</dbReference>
<evidence type="ECO:0000256" key="1">
    <source>
        <dbReference type="PROSITE-ProRule" id="PRU00339"/>
    </source>
</evidence>
<feature type="domain" description="Glycosyltransferase 2-like" evidence="2">
    <location>
        <begin position="42"/>
        <end position="169"/>
    </location>
</feature>
<dbReference type="PROSITE" id="PS50005">
    <property type="entry name" value="TPR"/>
    <property type="match status" value="1"/>
</dbReference>
<dbReference type="InterPro" id="IPR050834">
    <property type="entry name" value="Glycosyltransf_2"/>
</dbReference>
<dbReference type="AlphaFoldDB" id="A0A194AAW4"/>
<evidence type="ECO:0000259" key="2">
    <source>
        <dbReference type="Pfam" id="PF00535"/>
    </source>
</evidence>
<protein>
    <recommendedName>
        <fullName evidence="2">Glycosyltransferase 2-like domain-containing protein</fullName>
    </recommendedName>
</protein>
<dbReference type="SUPFAM" id="SSF48452">
    <property type="entry name" value="TPR-like"/>
    <property type="match status" value="1"/>
</dbReference>
<dbReference type="SUPFAM" id="SSF53448">
    <property type="entry name" value="Nucleotide-diphospho-sugar transferases"/>
    <property type="match status" value="1"/>
</dbReference>
<dbReference type="InterPro" id="IPR011990">
    <property type="entry name" value="TPR-like_helical_dom_sf"/>
</dbReference>
<dbReference type="InterPro" id="IPR029044">
    <property type="entry name" value="Nucleotide-diphossugar_trans"/>
</dbReference>
<comment type="caution">
    <text evidence="3">The sequence shown here is derived from an EMBL/GenBank/DDBJ whole genome shotgun (WGS) entry which is preliminary data.</text>
</comment>
<dbReference type="Gene3D" id="3.90.550.10">
    <property type="entry name" value="Spore Coat Polysaccharide Biosynthesis Protein SpsA, Chain A"/>
    <property type="match status" value="1"/>
</dbReference>
<sequence length="345" mass="39714">MAINMKWTYIRDQLLISGPSMLRYAYYRTVASIKKNASPKFSIVVPCYNNPQFLKNTVHSIAAQTLPPTSVVFVNDGSFSNTAEVITHSSSFLKKNNIKTITVNQKNKGVAAARNTGINEAEGEWIIPLDYDDTIAPRYIERCSDIIRTRPNVQFIYPHSLKTNTKDTYWIPRSGLFHSILERCLYPAFSAFNKNLWLTVGGYDVSHPLGMDDWDFFIKIVMSQAQCCRLPFFMGTWRGHDMNETHTARRNWKCGRAMIVTLSYKWRNRDETIAALEAITDMSGEVIKRLQQKVHLFPTHPYPYMWLALVYKKQKKLDQAIQFARKAKALDPSNWLMAHVAKMIA</sequence>
<feature type="repeat" description="TPR" evidence="1">
    <location>
        <begin position="301"/>
        <end position="334"/>
    </location>
</feature>
<dbReference type="InterPro" id="IPR001173">
    <property type="entry name" value="Glyco_trans_2-like"/>
</dbReference>
<keyword evidence="1" id="KW-0802">TPR repeat</keyword>
<organism evidence="3 4">
    <name type="scientific">Desulfoplanes formicivorans</name>
    <dbReference type="NCBI Taxonomy" id="1592317"/>
    <lineage>
        <taxon>Bacteria</taxon>
        <taxon>Pseudomonadati</taxon>
        <taxon>Thermodesulfobacteriota</taxon>
        <taxon>Desulfovibrionia</taxon>
        <taxon>Desulfovibrionales</taxon>
        <taxon>Desulfoplanaceae</taxon>
        <taxon>Desulfoplanes</taxon>
    </lineage>
</organism>
<dbReference type="InterPro" id="IPR019734">
    <property type="entry name" value="TPR_rpt"/>
</dbReference>
<dbReference type="Pfam" id="PF00535">
    <property type="entry name" value="Glycos_transf_2"/>
    <property type="match status" value="1"/>
</dbReference>
<accession>A0A194AAW4</accession>
<dbReference type="CDD" id="cd00761">
    <property type="entry name" value="Glyco_tranf_GTA_type"/>
    <property type="match status" value="1"/>
</dbReference>